<evidence type="ECO:0000259" key="1">
    <source>
        <dbReference type="PROSITE" id="PS50188"/>
    </source>
</evidence>
<sequence length="244" mass="27725">MKMRLHQAKEKRLKVLGDTLTHTTSQLSQLELSKHLIQTKLSQFVGPLQYRVWRNMSSILQPGVEAITFDPLTAYPRLWVSCCGRSVCVGKIQTGLPNNPERFTLYNIVLGSQAISEGRHYWEVQVGGKTAWGLGVASASVNRKEELSLCPEEGFWTLVLSENGYEACNSTVESPLELAHPPRRVGVYLDYGRGHVSFYDAEDMTHLYTFVNAHFTEPVYPYFNPWPIMNGRNREPLTIHMPQL</sequence>
<evidence type="ECO:0000313" key="3">
    <source>
        <dbReference type="Proteomes" id="UP000314983"/>
    </source>
</evidence>
<dbReference type="Gene3D" id="2.60.120.920">
    <property type="match status" value="1"/>
</dbReference>
<dbReference type="PANTHER" id="PTHR24103">
    <property type="entry name" value="E3 UBIQUITIN-PROTEIN LIGASE TRIM"/>
    <property type="match status" value="1"/>
</dbReference>
<dbReference type="Ensembl" id="ENSEEET00000032679.2">
    <property type="protein sequence ID" value="ENSEEEP00000032291.2"/>
    <property type="gene ID" value="ENSEEEG00000015358.2"/>
</dbReference>
<dbReference type="Pfam" id="PF00622">
    <property type="entry name" value="SPRY"/>
    <property type="match status" value="1"/>
</dbReference>
<reference evidence="2" key="3">
    <citation type="submission" date="2020-05" db="EMBL/GenBank/DDBJ databases">
        <title>Electrophorus electricus (electric eel) genome, fEleEle1, primary haplotype.</title>
        <authorList>
            <person name="Myers G."/>
            <person name="Meyer A."/>
            <person name="Fedrigo O."/>
            <person name="Formenti G."/>
            <person name="Rhie A."/>
            <person name="Tracey A."/>
            <person name="Sims Y."/>
            <person name="Jarvis E.D."/>
        </authorList>
    </citation>
    <scope>NUCLEOTIDE SEQUENCE [LARGE SCALE GENOMIC DNA]</scope>
</reference>
<dbReference type="CDD" id="cd13733">
    <property type="entry name" value="SPRY_PRY_C-I_1"/>
    <property type="match status" value="1"/>
</dbReference>
<dbReference type="InterPro" id="IPR003879">
    <property type="entry name" value="Butyrophylin_SPRY"/>
</dbReference>
<dbReference type="GeneTree" id="ENSGT00940000164374"/>
<proteinExistence type="predicted"/>
<dbReference type="FunFam" id="2.60.120.920:FF:000004">
    <property type="entry name" value="Butyrophilin subfamily 1 member A1"/>
    <property type="match status" value="1"/>
</dbReference>
<dbReference type="OMA" id="WRKMSSI"/>
<dbReference type="PROSITE" id="PS50188">
    <property type="entry name" value="B302_SPRY"/>
    <property type="match status" value="1"/>
</dbReference>
<evidence type="ECO:0000313" key="2">
    <source>
        <dbReference type="Ensembl" id="ENSEEEP00000032291.2"/>
    </source>
</evidence>
<dbReference type="Proteomes" id="UP000314983">
    <property type="component" value="Chromosome 12"/>
</dbReference>
<dbReference type="SUPFAM" id="SSF49899">
    <property type="entry name" value="Concanavalin A-like lectins/glucanases"/>
    <property type="match status" value="1"/>
</dbReference>
<dbReference type="InterPro" id="IPR013320">
    <property type="entry name" value="ConA-like_dom_sf"/>
</dbReference>
<keyword evidence="3" id="KW-1185">Reference proteome</keyword>
<dbReference type="InterPro" id="IPR006574">
    <property type="entry name" value="PRY"/>
</dbReference>
<dbReference type="SMART" id="SM00449">
    <property type="entry name" value="SPRY"/>
    <property type="match status" value="1"/>
</dbReference>
<dbReference type="Pfam" id="PF13765">
    <property type="entry name" value="PRY"/>
    <property type="match status" value="1"/>
</dbReference>
<dbReference type="InterPro" id="IPR050143">
    <property type="entry name" value="TRIM/RBCC"/>
</dbReference>
<gene>
    <name evidence="2" type="primary">GGACT</name>
</gene>
<dbReference type="AlphaFoldDB" id="A0A4W4G3M3"/>
<protein>
    <recommendedName>
        <fullName evidence="1">B30.2/SPRY domain-containing protein</fullName>
    </recommendedName>
</protein>
<accession>A0A4W4G3M3</accession>
<feature type="domain" description="B30.2/SPRY" evidence="1">
    <location>
        <begin position="46"/>
        <end position="244"/>
    </location>
</feature>
<reference evidence="3" key="1">
    <citation type="journal article" date="2014" name="Science">
        <title>Nonhuman genetics. Genomic basis for the convergent evolution of electric organs.</title>
        <authorList>
            <person name="Gallant J.R."/>
            <person name="Traeger L.L."/>
            <person name="Volkening J.D."/>
            <person name="Moffett H."/>
            <person name="Chen P.H."/>
            <person name="Novina C.D."/>
            <person name="Phillips G.N.Jr."/>
            <person name="Anand R."/>
            <person name="Wells G.B."/>
            <person name="Pinch M."/>
            <person name="Guth R."/>
            <person name="Unguez G.A."/>
            <person name="Albert J.S."/>
            <person name="Zakon H.H."/>
            <person name="Samanta M.P."/>
            <person name="Sussman M.R."/>
        </authorList>
    </citation>
    <scope>NUCLEOTIDE SEQUENCE [LARGE SCALE GENOMIC DNA]</scope>
</reference>
<name>A0A4W4G3M3_ELEEL</name>
<reference evidence="2" key="4">
    <citation type="submission" date="2025-08" db="UniProtKB">
        <authorList>
            <consortium name="Ensembl"/>
        </authorList>
    </citation>
    <scope>IDENTIFICATION</scope>
</reference>
<reference evidence="2" key="5">
    <citation type="submission" date="2025-09" db="UniProtKB">
        <authorList>
            <consortium name="Ensembl"/>
        </authorList>
    </citation>
    <scope>IDENTIFICATION</scope>
</reference>
<organism evidence="2 3">
    <name type="scientific">Electrophorus electricus</name>
    <name type="common">Electric eel</name>
    <name type="synonym">Gymnotus electricus</name>
    <dbReference type="NCBI Taxonomy" id="8005"/>
    <lineage>
        <taxon>Eukaryota</taxon>
        <taxon>Metazoa</taxon>
        <taxon>Chordata</taxon>
        <taxon>Craniata</taxon>
        <taxon>Vertebrata</taxon>
        <taxon>Euteleostomi</taxon>
        <taxon>Actinopterygii</taxon>
        <taxon>Neopterygii</taxon>
        <taxon>Teleostei</taxon>
        <taxon>Ostariophysi</taxon>
        <taxon>Gymnotiformes</taxon>
        <taxon>Gymnotoidei</taxon>
        <taxon>Gymnotidae</taxon>
        <taxon>Electrophorus</taxon>
    </lineage>
</organism>
<reference evidence="3" key="2">
    <citation type="journal article" date="2017" name="Sci. Adv.">
        <title>A tail of two voltages: Proteomic comparison of the three electric organs of the electric eel.</title>
        <authorList>
            <person name="Traeger L.L."/>
            <person name="Sabat G."/>
            <person name="Barrett-Wilt G.A."/>
            <person name="Wells G.B."/>
            <person name="Sussman M.R."/>
        </authorList>
    </citation>
    <scope>NUCLEOTIDE SEQUENCE [LARGE SCALE GENOMIC DNA]</scope>
</reference>
<dbReference type="InterPro" id="IPR003877">
    <property type="entry name" value="SPRY_dom"/>
</dbReference>
<dbReference type="PRINTS" id="PR01407">
    <property type="entry name" value="BUTYPHLNCDUF"/>
</dbReference>
<dbReference type="InterPro" id="IPR001870">
    <property type="entry name" value="B30.2/SPRY"/>
</dbReference>
<dbReference type="SMART" id="SM00589">
    <property type="entry name" value="PRY"/>
    <property type="match status" value="1"/>
</dbReference>
<dbReference type="InterPro" id="IPR043136">
    <property type="entry name" value="B30.2/SPRY_sf"/>
</dbReference>